<accession>A0ABQ2GW28</accession>
<feature type="compositionally biased region" description="Basic residues" evidence="1">
    <location>
        <begin position="76"/>
        <end position="103"/>
    </location>
</feature>
<gene>
    <name evidence="2" type="ORF">GCM10010841_26060</name>
</gene>
<dbReference type="EMBL" id="BMOM01000025">
    <property type="protein sequence ID" value="GGM16502.1"/>
    <property type="molecule type" value="Genomic_DNA"/>
</dbReference>
<evidence type="ECO:0000313" key="2">
    <source>
        <dbReference type="EMBL" id="GGM16502.1"/>
    </source>
</evidence>
<keyword evidence="3" id="KW-1185">Reference proteome</keyword>
<comment type="caution">
    <text evidence="2">The sequence shown here is derived from an EMBL/GenBank/DDBJ whole genome shotgun (WGS) entry which is preliminary data.</text>
</comment>
<reference evidence="3" key="1">
    <citation type="journal article" date="2019" name="Int. J. Syst. Evol. Microbiol.">
        <title>The Global Catalogue of Microorganisms (GCM) 10K type strain sequencing project: providing services to taxonomists for standard genome sequencing and annotation.</title>
        <authorList>
            <consortium name="The Broad Institute Genomics Platform"/>
            <consortium name="The Broad Institute Genome Sequencing Center for Infectious Disease"/>
            <person name="Wu L."/>
            <person name="Ma J."/>
        </authorList>
    </citation>
    <scope>NUCLEOTIDE SEQUENCE [LARGE SCALE GENOMIC DNA]</scope>
    <source>
        <strain evidence="3">JCM 15443</strain>
    </source>
</reference>
<name>A0ABQ2GW28_9DEIO</name>
<protein>
    <submittedName>
        <fullName evidence="2">Uncharacterized protein</fullName>
    </submittedName>
</protein>
<sequence length="135" mass="14408">MPSLRTRSGPEASWNAEAREVLALTNELRTRGTINGADLRAGMCFQGRATVGALRAAALAASALSQSRARPQPDRPRRHLAGSRPHAQRRAHRSGQRSARRAGVRPQLGPGVRAVLKGAWPGNPGMGPESVVKRP</sequence>
<dbReference type="Proteomes" id="UP000661918">
    <property type="component" value="Unassembled WGS sequence"/>
</dbReference>
<proteinExistence type="predicted"/>
<evidence type="ECO:0000256" key="1">
    <source>
        <dbReference type="SAM" id="MobiDB-lite"/>
    </source>
</evidence>
<feature type="region of interest" description="Disordered" evidence="1">
    <location>
        <begin position="63"/>
        <end position="135"/>
    </location>
</feature>
<evidence type="ECO:0000313" key="3">
    <source>
        <dbReference type="Proteomes" id="UP000661918"/>
    </source>
</evidence>
<organism evidence="2 3">
    <name type="scientific">Deinococcus aerophilus</name>
    <dbReference type="NCBI Taxonomy" id="522488"/>
    <lineage>
        <taxon>Bacteria</taxon>
        <taxon>Thermotogati</taxon>
        <taxon>Deinococcota</taxon>
        <taxon>Deinococci</taxon>
        <taxon>Deinococcales</taxon>
        <taxon>Deinococcaceae</taxon>
        <taxon>Deinococcus</taxon>
    </lineage>
</organism>